<evidence type="ECO:0000313" key="1">
    <source>
        <dbReference type="EMBL" id="KAG8231138.1"/>
    </source>
</evidence>
<gene>
    <name evidence="1" type="ORF">J437_LFUL009843</name>
</gene>
<feature type="non-terminal residue" evidence="1">
    <location>
        <position position="150"/>
    </location>
</feature>
<reference evidence="1" key="1">
    <citation type="submission" date="2013-04" db="EMBL/GenBank/DDBJ databases">
        <authorList>
            <person name="Qu J."/>
            <person name="Murali S.C."/>
            <person name="Bandaranaike D."/>
            <person name="Bellair M."/>
            <person name="Blankenburg K."/>
            <person name="Chao H."/>
            <person name="Dinh H."/>
            <person name="Doddapaneni H."/>
            <person name="Downs B."/>
            <person name="Dugan-Rocha S."/>
            <person name="Elkadiri S."/>
            <person name="Gnanaolivu R.D."/>
            <person name="Hernandez B."/>
            <person name="Javaid M."/>
            <person name="Jayaseelan J.C."/>
            <person name="Lee S."/>
            <person name="Li M."/>
            <person name="Ming W."/>
            <person name="Munidasa M."/>
            <person name="Muniz J."/>
            <person name="Nguyen L."/>
            <person name="Ongeri F."/>
            <person name="Osuji N."/>
            <person name="Pu L.-L."/>
            <person name="Puazo M."/>
            <person name="Qu C."/>
            <person name="Quiroz J."/>
            <person name="Raj R."/>
            <person name="Weissenberger G."/>
            <person name="Xin Y."/>
            <person name="Zou X."/>
            <person name="Han Y."/>
            <person name="Richards S."/>
            <person name="Worley K."/>
            <person name="Muzny D."/>
            <person name="Gibbs R."/>
        </authorList>
    </citation>
    <scope>NUCLEOTIDE SEQUENCE</scope>
    <source>
        <strain evidence="1">Sampled in the wild</strain>
    </source>
</reference>
<organism evidence="1 2">
    <name type="scientific">Ladona fulva</name>
    <name type="common">Scarce chaser dragonfly</name>
    <name type="synonym">Libellula fulva</name>
    <dbReference type="NCBI Taxonomy" id="123851"/>
    <lineage>
        <taxon>Eukaryota</taxon>
        <taxon>Metazoa</taxon>
        <taxon>Ecdysozoa</taxon>
        <taxon>Arthropoda</taxon>
        <taxon>Hexapoda</taxon>
        <taxon>Insecta</taxon>
        <taxon>Pterygota</taxon>
        <taxon>Palaeoptera</taxon>
        <taxon>Odonata</taxon>
        <taxon>Epiprocta</taxon>
        <taxon>Anisoptera</taxon>
        <taxon>Libelluloidea</taxon>
        <taxon>Libellulidae</taxon>
        <taxon>Ladona</taxon>
    </lineage>
</organism>
<dbReference type="AlphaFoldDB" id="A0A8K0P3M7"/>
<keyword evidence="2" id="KW-1185">Reference proteome</keyword>
<name>A0A8K0P3M7_LADFU</name>
<reference evidence="1" key="2">
    <citation type="submission" date="2017-10" db="EMBL/GenBank/DDBJ databases">
        <title>Ladona fulva Genome sequencing and assembly.</title>
        <authorList>
            <person name="Murali S."/>
            <person name="Richards S."/>
            <person name="Bandaranaike D."/>
            <person name="Bellair M."/>
            <person name="Blankenburg K."/>
            <person name="Chao H."/>
            <person name="Dinh H."/>
            <person name="Doddapaneni H."/>
            <person name="Dugan-Rocha S."/>
            <person name="Elkadiri S."/>
            <person name="Gnanaolivu R."/>
            <person name="Hernandez B."/>
            <person name="Skinner E."/>
            <person name="Javaid M."/>
            <person name="Lee S."/>
            <person name="Li M."/>
            <person name="Ming W."/>
            <person name="Munidasa M."/>
            <person name="Muniz J."/>
            <person name="Nguyen L."/>
            <person name="Hughes D."/>
            <person name="Osuji N."/>
            <person name="Pu L.-L."/>
            <person name="Puazo M."/>
            <person name="Qu C."/>
            <person name="Quiroz J."/>
            <person name="Raj R."/>
            <person name="Weissenberger G."/>
            <person name="Xin Y."/>
            <person name="Zou X."/>
            <person name="Han Y."/>
            <person name="Worley K."/>
            <person name="Muzny D."/>
            <person name="Gibbs R."/>
        </authorList>
    </citation>
    <scope>NUCLEOTIDE SEQUENCE</scope>
    <source>
        <strain evidence="1">Sampled in the wild</strain>
    </source>
</reference>
<accession>A0A8K0P3M7</accession>
<dbReference type="EMBL" id="KZ308535">
    <property type="protein sequence ID" value="KAG8231138.1"/>
    <property type="molecule type" value="Genomic_DNA"/>
</dbReference>
<proteinExistence type="predicted"/>
<protein>
    <submittedName>
        <fullName evidence="1">Uncharacterized protein</fullName>
    </submittedName>
</protein>
<comment type="caution">
    <text evidence="1">The sequence shown here is derived from an EMBL/GenBank/DDBJ whole genome shotgun (WGS) entry which is preliminary data.</text>
</comment>
<sequence length="150" mass="17292">MIRKITSWNEYRIVWTQEEISVYSIYNENEVLQLVYETRDSDFKLKHEDDLANIKYISCSGESSLWAKCPVHTIYDSETYTWKRLRRTTTGFNLQFSVRAFGAVGIVLAPSPLDLGSRIKIEIGNMGGTLSSIGIKSYEGKKYVYNEIQN</sequence>
<dbReference type="Proteomes" id="UP000792457">
    <property type="component" value="Unassembled WGS sequence"/>
</dbReference>
<evidence type="ECO:0000313" key="2">
    <source>
        <dbReference type="Proteomes" id="UP000792457"/>
    </source>
</evidence>